<dbReference type="GO" id="GO:0004180">
    <property type="term" value="F:carboxypeptidase activity"/>
    <property type="evidence" value="ECO:0007669"/>
    <property type="project" value="UniProtKB-KW"/>
</dbReference>
<name>A0A7W7Y096_9GAMM</name>
<dbReference type="EMBL" id="JACHHX010000008">
    <property type="protein sequence ID" value="MBB5015523.1"/>
    <property type="molecule type" value="Genomic_DNA"/>
</dbReference>
<dbReference type="CDD" id="cd04820">
    <property type="entry name" value="PA_M28_1_1"/>
    <property type="match status" value="1"/>
</dbReference>
<dbReference type="AlphaFoldDB" id="A0A7W7Y096"/>
<keyword evidence="4" id="KW-0121">Carboxypeptidase</keyword>
<feature type="domain" description="Peptidase M28" evidence="3">
    <location>
        <begin position="298"/>
        <end position="517"/>
    </location>
</feature>
<dbReference type="PANTHER" id="PTHR12147:SF26">
    <property type="entry name" value="PEPTIDASE M28 DOMAIN-CONTAINING PROTEIN"/>
    <property type="match status" value="1"/>
</dbReference>
<gene>
    <name evidence="4" type="ORF">HNQ58_001427</name>
</gene>
<dbReference type="GO" id="GO:0006508">
    <property type="term" value="P:proteolysis"/>
    <property type="evidence" value="ECO:0007669"/>
    <property type="project" value="InterPro"/>
</dbReference>
<dbReference type="Pfam" id="PF02225">
    <property type="entry name" value="PA"/>
    <property type="match status" value="1"/>
</dbReference>
<dbReference type="SUPFAM" id="SSF53187">
    <property type="entry name" value="Zn-dependent exopeptidases"/>
    <property type="match status" value="1"/>
</dbReference>
<dbReference type="Pfam" id="PF04389">
    <property type="entry name" value="Peptidase_M28"/>
    <property type="match status" value="1"/>
</dbReference>
<evidence type="ECO:0000313" key="4">
    <source>
        <dbReference type="EMBL" id="MBB5015523.1"/>
    </source>
</evidence>
<evidence type="ECO:0000259" key="2">
    <source>
        <dbReference type="Pfam" id="PF02225"/>
    </source>
</evidence>
<keyword evidence="4" id="KW-0645">Protease</keyword>
<dbReference type="InterPro" id="IPR003137">
    <property type="entry name" value="PA_domain"/>
</dbReference>
<keyword evidence="1" id="KW-0732">Signal</keyword>
<dbReference type="RefSeq" id="WP_183948209.1">
    <property type="nucleotide sequence ID" value="NZ_JACHHX010000008.1"/>
</dbReference>
<dbReference type="PANTHER" id="PTHR12147">
    <property type="entry name" value="METALLOPEPTIDASE M28 FAMILY MEMBER"/>
    <property type="match status" value="1"/>
</dbReference>
<dbReference type="PROSITE" id="PS51257">
    <property type="entry name" value="PROKAR_LIPOPROTEIN"/>
    <property type="match status" value="1"/>
</dbReference>
<dbReference type="Proteomes" id="UP000519004">
    <property type="component" value="Unassembled WGS sequence"/>
</dbReference>
<evidence type="ECO:0000259" key="3">
    <source>
        <dbReference type="Pfam" id="PF04389"/>
    </source>
</evidence>
<reference evidence="4 5" key="1">
    <citation type="submission" date="2020-08" db="EMBL/GenBank/DDBJ databases">
        <title>Genomic Encyclopedia of Type Strains, Phase IV (KMG-IV): sequencing the most valuable type-strain genomes for metagenomic binning, comparative biology and taxonomic classification.</title>
        <authorList>
            <person name="Goeker M."/>
        </authorList>
    </citation>
    <scope>NUCLEOTIDE SEQUENCE [LARGE SCALE GENOMIC DNA]</scope>
    <source>
        <strain evidence="4 5">DSM 25897</strain>
    </source>
</reference>
<keyword evidence="5" id="KW-1185">Reference proteome</keyword>
<accession>A0A7W7Y096</accession>
<proteinExistence type="predicted"/>
<protein>
    <submittedName>
        <fullName evidence="4">Zn-dependent M28 family amino/carboxypeptidase</fullName>
    </submittedName>
</protein>
<dbReference type="Gene3D" id="3.50.30.30">
    <property type="match status" value="1"/>
</dbReference>
<dbReference type="Gene3D" id="3.40.630.10">
    <property type="entry name" value="Zn peptidases"/>
    <property type="match status" value="1"/>
</dbReference>
<evidence type="ECO:0000256" key="1">
    <source>
        <dbReference type="SAM" id="SignalP"/>
    </source>
</evidence>
<feature type="signal peptide" evidence="1">
    <location>
        <begin position="1"/>
        <end position="21"/>
    </location>
</feature>
<feature type="chain" id="PRO_5031156519" evidence="1">
    <location>
        <begin position="22"/>
        <end position="543"/>
    </location>
</feature>
<feature type="domain" description="PA" evidence="2">
    <location>
        <begin position="131"/>
        <end position="233"/>
    </location>
</feature>
<comment type="caution">
    <text evidence="4">The sequence shown here is derived from an EMBL/GenBank/DDBJ whole genome shotgun (WGS) entry which is preliminary data.</text>
</comment>
<keyword evidence="4" id="KW-0378">Hydrolase</keyword>
<organism evidence="4 5">
    <name type="scientific">Rehaibacterium terrae</name>
    <dbReference type="NCBI Taxonomy" id="1341696"/>
    <lineage>
        <taxon>Bacteria</taxon>
        <taxon>Pseudomonadati</taxon>
        <taxon>Pseudomonadota</taxon>
        <taxon>Gammaproteobacteria</taxon>
        <taxon>Lysobacterales</taxon>
        <taxon>Lysobacteraceae</taxon>
        <taxon>Rehaibacterium</taxon>
    </lineage>
</organism>
<dbReference type="GO" id="GO:0008235">
    <property type="term" value="F:metalloexopeptidase activity"/>
    <property type="evidence" value="ECO:0007669"/>
    <property type="project" value="InterPro"/>
</dbReference>
<sequence>MRRTVPALFLACLLAACGGDAPRGLAPVAPDSADRIAAHVQFLADDLLEGRAAGSRGFDLAALYVASRFRALGLEPAGEDGGWYQTVPMLIGNRLPDGARLAIERDGRRHEFAFQQDFLPGVDFDRAEAGVTAPLVFVGQAVHAPEFEHDDFAGVELAGKIAVYLHGAPARFPDTARAFHSSAREKARAVAERGAVGAILLGDPEREARSPWARNARNWVLPAMRLRDADGRAVDTFPQLQVTAALAAAAAETLFAGAPQSAEEVFGRLQAGELSAFDLPGTATLASRSHVQPVESRNVVARLPGADPALADEHVVFSAHLDHVGLGAPVDGDRIYNGALDNALGTAILLEAAELLARERARPKRSLLFVAVTAEEKGLLGAEHFARYPTVAGPLVANLNIDMPVILFPQDDAIPIGIEHSSLRAHVEAAAAELGMTLSADPMPEEVVFIRSDQYAFVRQGIPALYLDGGIRSTDPAIDGAAVVAEFLRRHYHQPGDDLSLPIHWPSAARLARLAASTGWRIADDPQRPRWNEGDFFGERFAR</sequence>
<dbReference type="InterPro" id="IPR045175">
    <property type="entry name" value="M28_fam"/>
</dbReference>
<dbReference type="InterPro" id="IPR007484">
    <property type="entry name" value="Peptidase_M28"/>
</dbReference>
<dbReference type="InterPro" id="IPR046450">
    <property type="entry name" value="PA_dom_sf"/>
</dbReference>
<evidence type="ECO:0000313" key="5">
    <source>
        <dbReference type="Proteomes" id="UP000519004"/>
    </source>
</evidence>
<dbReference type="SUPFAM" id="SSF52025">
    <property type="entry name" value="PA domain"/>
    <property type="match status" value="1"/>
</dbReference>